<evidence type="ECO:0000256" key="1">
    <source>
        <dbReference type="SAM" id="MobiDB-lite"/>
    </source>
</evidence>
<dbReference type="PANTHER" id="PTHR46957:SF3">
    <property type="entry name" value="CYTOKINE RECEPTOR"/>
    <property type="match status" value="1"/>
</dbReference>
<dbReference type="CDD" id="cd00063">
    <property type="entry name" value="FN3"/>
    <property type="match status" value="3"/>
</dbReference>
<protein>
    <submittedName>
        <fullName evidence="4">Frazzled protein</fullName>
    </submittedName>
</protein>
<feature type="signal peptide" evidence="2">
    <location>
        <begin position="1"/>
        <end position="16"/>
    </location>
</feature>
<feature type="compositionally biased region" description="Polar residues" evidence="1">
    <location>
        <begin position="477"/>
        <end position="486"/>
    </location>
</feature>
<feature type="domain" description="Fibronectin type-III" evidence="3">
    <location>
        <begin position="216"/>
        <end position="309"/>
    </location>
</feature>
<reference evidence="4 5" key="2">
    <citation type="submission" date="2019-01" db="EMBL/GenBank/DDBJ databases">
        <title>The decoding of complex shrimp genome reveals the adaptation for benthos swimmer, frequently molting mechanism and breeding impact on genome.</title>
        <authorList>
            <person name="Sun Y."/>
            <person name="Gao Y."/>
            <person name="Yu Y."/>
        </authorList>
    </citation>
    <scope>NUCLEOTIDE SEQUENCE [LARGE SCALE GENOMIC DNA]</scope>
    <source>
        <tissue evidence="4">Muscle</tissue>
    </source>
</reference>
<reference evidence="4 5" key="1">
    <citation type="submission" date="2018-04" db="EMBL/GenBank/DDBJ databases">
        <authorList>
            <person name="Zhang X."/>
            <person name="Yuan J."/>
            <person name="Li F."/>
            <person name="Xiang J."/>
        </authorList>
    </citation>
    <scope>NUCLEOTIDE SEQUENCE [LARGE SCALE GENOMIC DNA]</scope>
    <source>
        <tissue evidence="4">Muscle</tissue>
    </source>
</reference>
<dbReference type="InterPro" id="IPR050713">
    <property type="entry name" value="RTP_Phos/Ushers"/>
</dbReference>
<dbReference type="PROSITE" id="PS50853">
    <property type="entry name" value="FN3"/>
    <property type="match status" value="3"/>
</dbReference>
<organism evidence="4 5">
    <name type="scientific">Penaeus vannamei</name>
    <name type="common">Whiteleg shrimp</name>
    <name type="synonym">Litopenaeus vannamei</name>
    <dbReference type="NCBI Taxonomy" id="6689"/>
    <lineage>
        <taxon>Eukaryota</taxon>
        <taxon>Metazoa</taxon>
        <taxon>Ecdysozoa</taxon>
        <taxon>Arthropoda</taxon>
        <taxon>Crustacea</taxon>
        <taxon>Multicrustacea</taxon>
        <taxon>Malacostraca</taxon>
        <taxon>Eumalacostraca</taxon>
        <taxon>Eucarida</taxon>
        <taxon>Decapoda</taxon>
        <taxon>Dendrobranchiata</taxon>
        <taxon>Penaeoidea</taxon>
        <taxon>Penaeidae</taxon>
        <taxon>Penaeus</taxon>
    </lineage>
</organism>
<feature type="chain" id="PRO_5018558946" evidence="2">
    <location>
        <begin position="17"/>
        <end position="522"/>
    </location>
</feature>
<sequence>MRAIFVSLALLVTAGPERNWVRRSGEIQNFQQKSNGADYIELEWSLTQDGDYTLHKYTLTTDKDFSNDVRCFNEHCTFVVDYLPACTDHDFELVPHFDGPSGDVLGAVATATGSTADSPPGAPSNIEVSGLGASGTNLTWDAPATNPGCVDVYEVCYRLDSDTATKCENTTDTSITLTALEACGRYQVTVTGVTPSGAAGASLDTFITTQDGVPGQPQNVVVGLSTVDSITIQWDDPLINRLCIDRFAFSYGETHTRSLHYVRASDHEAIISPLNGCTNYTIDVFAVSSAGIAGPFVRNYAATAETEPLAPPSVIVGAHGPDSIDVVWGSDPNEKCSGSITICWHDRDHVEICESIPDGGGNNFTITDLLPCSSYDVIVSVVTPGGIVGQPAANATHTDWSPAEINANDVSATKPGARRAREWTDVHKELAGHVVPWTPSSTNQLLSRAGLFSDCDHTTTTCGGDVPSPQNKRWRTQRPTPGSQMVGSPPKNEKTNEVTARVTDGQRPQAPPTNLLAPGKCI</sequence>
<keyword evidence="2" id="KW-0732">Signal</keyword>
<evidence type="ECO:0000256" key="2">
    <source>
        <dbReference type="SAM" id="SignalP"/>
    </source>
</evidence>
<dbReference type="STRING" id="6689.A0A3R7PLL3"/>
<dbReference type="PANTHER" id="PTHR46957">
    <property type="entry name" value="CYTOKINE RECEPTOR"/>
    <property type="match status" value="1"/>
</dbReference>
<dbReference type="InterPro" id="IPR013783">
    <property type="entry name" value="Ig-like_fold"/>
</dbReference>
<dbReference type="SUPFAM" id="SSF49265">
    <property type="entry name" value="Fibronectin type III"/>
    <property type="match status" value="2"/>
</dbReference>
<name>A0A3R7PLL3_PENVA</name>
<feature type="domain" description="Fibronectin type-III" evidence="3">
    <location>
        <begin position="310"/>
        <end position="404"/>
    </location>
</feature>
<keyword evidence="5" id="KW-1185">Reference proteome</keyword>
<dbReference type="Pfam" id="PF00041">
    <property type="entry name" value="fn3"/>
    <property type="match status" value="1"/>
</dbReference>
<evidence type="ECO:0000313" key="5">
    <source>
        <dbReference type="Proteomes" id="UP000283509"/>
    </source>
</evidence>
<dbReference type="AlphaFoldDB" id="A0A3R7PLL3"/>
<feature type="domain" description="Fibronectin type-III" evidence="3">
    <location>
        <begin position="122"/>
        <end position="212"/>
    </location>
</feature>
<dbReference type="Proteomes" id="UP000283509">
    <property type="component" value="Unassembled WGS sequence"/>
</dbReference>
<proteinExistence type="predicted"/>
<dbReference type="InterPro" id="IPR036116">
    <property type="entry name" value="FN3_sf"/>
</dbReference>
<dbReference type="OrthoDB" id="5985519at2759"/>
<feature type="region of interest" description="Disordered" evidence="1">
    <location>
        <begin position="462"/>
        <end position="522"/>
    </location>
</feature>
<comment type="caution">
    <text evidence="4">The sequence shown here is derived from an EMBL/GenBank/DDBJ whole genome shotgun (WGS) entry which is preliminary data.</text>
</comment>
<dbReference type="InterPro" id="IPR003961">
    <property type="entry name" value="FN3_dom"/>
</dbReference>
<dbReference type="GO" id="GO:0016020">
    <property type="term" value="C:membrane"/>
    <property type="evidence" value="ECO:0007669"/>
    <property type="project" value="UniProtKB-SubCell"/>
</dbReference>
<dbReference type="EMBL" id="QCYY01001721">
    <property type="protein sequence ID" value="ROT75871.1"/>
    <property type="molecule type" value="Genomic_DNA"/>
</dbReference>
<accession>A0A3R7PLL3</accession>
<evidence type="ECO:0000313" key="4">
    <source>
        <dbReference type="EMBL" id="ROT75871.1"/>
    </source>
</evidence>
<evidence type="ECO:0000259" key="3">
    <source>
        <dbReference type="PROSITE" id="PS50853"/>
    </source>
</evidence>
<dbReference type="SMART" id="SM00060">
    <property type="entry name" value="FN3"/>
    <property type="match status" value="4"/>
</dbReference>
<dbReference type="Gene3D" id="2.60.40.10">
    <property type="entry name" value="Immunoglobulins"/>
    <property type="match status" value="3"/>
</dbReference>
<gene>
    <name evidence="4" type="ORF">C7M84_005581</name>
</gene>